<protein>
    <submittedName>
        <fullName evidence="1">Uncharacterized protein</fullName>
    </submittedName>
</protein>
<gene>
    <name evidence="1" type="ORF">AFUS01_LOCUS5914</name>
</gene>
<dbReference type="EMBL" id="CAJVCH010038288">
    <property type="protein sequence ID" value="CAG7716401.1"/>
    <property type="molecule type" value="Genomic_DNA"/>
</dbReference>
<reference evidence="1" key="1">
    <citation type="submission" date="2021-06" db="EMBL/GenBank/DDBJ databases">
        <authorList>
            <person name="Hodson N. C."/>
            <person name="Mongue J. A."/>
            <person name="Jaron S. K."/>
        </authorList>
    </citation>
    <scope>NUCLEOTIDE SEQUENCE</scope>
</reference>
<keyword evidence="2" id="KW-1185">Reference proteome</keyword>
<dbReference type="AlphaFoldDB" id="A0A8J2NKK0"/>
<accession>A0A8J2NKK0</accession>
<proteinExistence type="predicted"/>
<name>A0A8J2NKK0_9HEXA</name>
<evidence type="ECO:0000313" key="2">
    <source>
        <dbReference type="Proteomes" id="UP000708208"/>
    </source>
</evidence>
<organism evidence="1 2">
    <name type="scientific">Allacma fusca</name>
    <dbReference type="NCBI Taxonomy" id="39272"/>
    <lineage>
        <taxon>Eukaryota</taxon>
        <taxon>Metazoa</taxon>
        <taxon>Ecdysozoa</taxon>
        <taxon>Arthropoda</taxon>
        <taxon>Hexapoda</taxon>
        <taxon>Collembola</taxon>
        <taxon>Symphypleona</taxon>
        <taxon>Sminthuridae</taxon>
        <taxon>Allacma</taxon>
    </lineage>
</organism>
<sequence length="156" mass="16180">MLSGGKGSIEFPGALIGPIDGSGARAEHPLLNSGLEMDVDAPEPKGRVPGHGVIPPHHIRVPDEPISAVEVPGGGEVVVAPGVLPLGAETVGLVKELGQGHCSLFLGHDQRLVEVTFEICVLFHTWGGEAAPDGGIFEFSVRGNIPMTITIGNICW</sequence>
<comment type="caution">
    <text evidence="1">The sequence shown here is derived from an EMBL/GenBank/DDBJ whole genome shotgun (WGS) entry which is preliminary data.</text>
</comment>
<evidence type="ECO:0000313" key="1">
    <source>
        <dbReference type="EMBL" id="CAG7716401.1"/>
    </source>
</evidence>
<dbReference type="Proteomes" id="UP000708208">
    <property type="component" value="Unassembled WGS sequence"/>
</dbReference>